<keyword evidence="1" id="KW-1133">Transmembrane helix</keyword>
<dbReference type="Proteomes" id="UP001358417">
    <property type="component" value="Unassembled WGS sequence"/>
</dbReference>
<evidence type="ECO:0000313" key="2">
    <source>
        <dbReference type="EMBL" id="KAK5055303.1"/>
    </source>
</evidence>
<keyword evidence="1" id="KW-0472">Membrane</keyword>
<dbReference type="RefSeq" id="XP_064707734.1">
    <property type="nucleotide sequence ID" value="XM_064856558.1"/>
</dbReference>
<keyword evidence="1" id="KW-0812">Transmembrane</keyword>
<dbReference type="GeneID" id="89981189"/>
<gene>
    <name evidence="2" type="ORF">LTR84_013053</name>
</gene>
<protein>
    <submittedName>
        <fullName evidence="2">Uncharacterized protein</fullName>
    </submittedName>
</protein>
<dbReference type="AlphaFoldDB" id="A0AAV9NFY0"/>
<feature type="transmembrane region" description="Helical" evidence="1">
    <location>
        <begin position="268"/>
        <end position="288"/>
    </location>
</feature>
<accession>A0AAV9NFY0</accession>
<proteinExistence type="predicted"/>
<comment type="caution">
    <text evidence="2">The sequence shown here is derived from an EMBL/GenBank/DDBJ whole genome shotgun (WGS) entry which is preliminary data.</text>
</comment>
<sequence length="305" mass="35525">MGSLLLTSPAEDVQLAILGVFFDNGNHVPDQESLKPFLEYYKKETAELDFGVQPRISENHMTVLRTHDDIIHTVNILKGNQDSTRLEIRKLLNRDACRFASTPDHEINLAIDLSLRLWLMLNVRCPETRFLTPSAQSIQWDDTTTLRQFIVAQFPRRSLNLEPKQSRLSHMFTVSFMFTIPACFTLRDNFHTEYALPRLDEDTDKLLKQYGQEFHHLAPFDGSRMLNLNEFEFWGERLLEVYEEVFLSPPVSLRQLWSDRRSPQQWSVFWTAQIILTLTIVSCMATFVQTWASVRALRLAEESTL</sequence>
<dbReference type="EMBL" id="JAVRRD010000009">
    <property type="protein sequence ID" value="KAK5055303.1"/>
    <property type="molecule type" value="Genomic_DNA"/>
</dbReference>
<name>A0AAV9NFY0_9EURO</name>
<reference evidence="2 3" key="1">
    <citation type="submission" date="2023-08" db="EMBL/GenBank/DDBJ databases">
        <title>Black Yeasts Isolated from many extreme environments.</title>
        <authorList>
            <person name="Coleine C."/>
            <person name="Stajich J.E."/>
            <person name="Selbmann L."/>
        </authorList>
    </citation>
    <scope>NUCLEOTIDE SEQUENCE [LARGE SCALE GENOMIC DNA]</scope>
    <source>
        <strain evidence="2 3">CCFEE 5792</strain>
    </source>
</reference>
<evidence type="ECO:0000256" key="1">
    <source>
        <dbReference type="SAM" id="Phobius"/>
    </source>
</evidence>
<evidence type="ECO:0000313" key="3">
    <source>
        <dbReference type="Proteomes" id="UP001358417"/>
    </source>
</evidence>
<organism evidence="2 3">
    <name type="scientific">Exophiala bonariae</name>
    <dbReference type="NCBI Taxonomy" id="1690606"/>
    <lineage>
        <taxon>Eukaryota</taxon>
        <taxon>Fungi</taxon>
        <taxon>Dikarya</taxon>
        <taxon>Ascomycota</taxon>
        <taxon>Pezizomycotina</taxon>
        <taxon>Eurotiomycetes</taxon>
        <taxon>Chaetothyriomycetidae</taxon>
        <taxon>Chaetothyriales</taxon>
        <taxon>Herpotrichiellaceae</taxon>
        <taxon>Exophiala</taxon>
    </lineage>
</organism>
<keyword evidence="3" id="KW-1185">Reference proteome</keyword>